<accession>A0A1V4QE03</accession>
<dbReference type="Proteomes" id="UP000191663">
    <property type="component" value="Unassembled WGS sequence"/>
</dbReference>
<evidence type="ECO:0000313" key="1">
    <source>
        <dbReference type="EMBL" id="OPX17590.1"/>
    </source>
</evidence>
<sequence>MSIHRLLNQGKVGLVILSITLLFTCAHKAPPIAKDRLAPRLKRVTPLNSRQVQFTFTEEIDTLSLVPENFLILSGTDTLPVITLHPSLSKTEIVAITAPQEKITYNVSGIIYDLAENRGSFSTQFIGSTIPDTIPAWPVKYYQGKGFKEFMVQFSKAMDTTSLNFYIIPKKNLHPEWLNLRTVRFTPDSIIDTLGYDTTYYLYIKEVKDISQNRTENIITSITPDTVYNPLVLKGEVRINDTLLKKGIAIIKLIVAGDYSGQDEVAVGRANVVRLKPGRVDIDSLLN</sequence>
<comment type="caution">
    <text evidence="1">The sequence shown here is derived from an EMBL/GenBank/DDBJ whole genome shotgun (WGS) entry which is preliminary data.</text>
</comment>
<name>A0A1V4QE03_UNCW3</name>
<evidence type="ECO:0008006" key="3">
    <source>
        <dbReference type="Google" id="ProtNLM"/>
    </source>
</evidence>
<organism evidence="1 2">
    <name type="scientific">candidate division WOR-3 bacterium 4484_100</name>
    <dbReference type="NCBI Taxonomy" id="1936077"/>
    <lineage>
        <taxon>Bacteria</taxon>
        <taxon>Bacteria division WOR-3</taxon>
    </lineage>
</organism>
<proteinExistence type="predicted"/>
<reference evidence="2" key="1">
    <citation type="submission" date="2017-01" db="EMBL/GenBank/DDBJ databases">
        <title>Novel pathways for hydrocarbon cycling and metabolic interdependencies in hydrothermal sediment communities.</title>
        <authorList>
            <person name="Dombrowski N."/>
            <person name="Seitz K."/>
            <person name="Teske A."/>
            <person name="Baker B."/>
        </authorList>
    </citation>
    <scope>NUCLEOTIDE SEQUENCE [LARGE SCALE GENOMIC DNA]</scope>
</reference>
<dbReference type="EMBL" id="MUKB01000104">
    <property type="protein sequence ID" value="OPX17590.1"/>
    <property type="molecule type" value="Genomic_DNA"/>
</dbReference>
<protein>
    <recommendedName>
        <fullName evidence="3">SbsA Ig-like domain-containing protein</fullName>
    </recommendedName>
</protein>
<gene>
    <name evidence="1" type="ORF">BXT86_05700</name>
</gene>
<dbReference type="AlphaFoldDB" id="A0A1V4QE03"/>
<evidence type="ECO:0000313" key="2">
    <source>
        <dbReference type="Proteomes" id="UP000191663"/>
    </source>
</evidence>